<organism evidence="1">
    <name type="scientific">marine sediment metagenome</name>
    <dbReference type="NCBI Taxonomy" id="412755"/>
    <lineage>
        <taxon>unclassified sequences</taxon>
        <taxon>metagenomes</taxon>
        <taxon>ecological metagenomes</taxon>
    </lineage>
</organism>
<gene>
    <name evidence="1" type="ORF">LCGC14_2900760</name>
</gene>
<protein>
    <submittedName>
        <fullName evidence="1">Uncharacterized protein</fullName>
    </submittedName>
</protein>
<dbReference type="EMBL" id="LAZR01057102">
    <property type="protein sequence ID" value="KKK72750.1"/>
    <property type="molecule type" value="Genomic_DNA"/>
</dbReference>
<comment type="caution">
    <text evidence="1">The sequence shown here is derived from an EMBL/GenBank/DDBJ whole genome shotgun (WGS) entry which is preliminary data.</text>
</comment>
<dbReference type="AlphaFoldDB" id="A0A0F8YGC8"/>
<accession>A0A0F8YGC8</accession>
<evidence type="ECO:0000313" key="1">
    <source>
        <dbReference type="EMBL" id="KKK72750.1"/>
    </source>
</evidence>
<sequence>MTRKDYIKMADLYLDVVSLFGPKTTNRKVVKAIILIKFLEVLETYPDFNHSKFESYVYDRSIELYNNLT</sequence>
<reference evidence="1" key="1">
    <citation type="journal article" date="2015" name="Nature">
        <title>Complex archaea that bridge the gap between prokaryotes and eukaryotes.</title>
        <authorList>
            <person name="Spang A."/>
            <person name="Saw J.H."/>
            <person name="Jorgensen S.L."/>
            <person name="Zaremba-Niedzwiedzka K."/>
            <person name="Martijn J."/>
            <person name="Lind A.E."/>
            <person name="van Eijk R."/>
            <person name="Schleper C."/>
            <person name="Guy L."/>
            <person name="Ettema T.J."/>
        </authorList>
    </citation>
    <scope>NUCLEOTIDE SEQUENCE</scope>
</reference>
<proteinExistence type="predicted"/>
<name>A0A0F8YGC8_9ZZZZ</name>